<dbReference type="GO" id="GO:0000978">
    <property type="term" value="F:RNA polymerase II cis-regulatory region sequence-specific DNA binding"/>
    <property type="evidence" value="ECO:0007669"/>
    <property type="project" value="TreeGrafter"/>
</dbReference>
<keyword evidence="3 6" id="KW-0863">Zinc-finger</keyword>
<evidence type="ECO:0000256" key="4">
    <source>
        <dbReference type="ARBA" id="ARBA00022833"/>
    </source>
</evidence>
<dbReference type="FunFam" id="3.30.160.60:FF:000096">
    <property type="entry name" value="Zinc finger and BTB domain-containing protein 18 isoform 1"/>
    <property type="match status" value="1"/>
</dbReference>
<feature type="region of interest" description="Disordered" evidence="7">
    <location>
        <begin position="1"/>
        <end position="92"/>
    </location>
</feature>
<dbReference type="GO" id="GO:0005667">
    <property type="term" value="C:transcription regulator complex"/>
    <property type="evidence" value="ECO:0007669"/>
    <property type="project" value="TreeGrafter"/>
</dbReference>
<dbReference type="PROSITE" id="PS00028">
    <property type="entry name" value="ZINC_FINGER_C2H2_1"/>
    <property type="match status" value="2"/>
</dbReference>
<dbReference type="SMART" id="SM00355">
    <property type="entry name" value="ZnF_C2H2"/>
    <property type="match status" value="4"/>
</dbReference>
<keyword evidence="2" id="KW-0677">Repeat</keyword>
<dbReference type="GO" id="GO:0000981">
    <property type="term" value="F:DNA-binding transcription factor activity, RNA polymerase II-specific"/>
    <property type="evidence" value="ECO:0007669"/>
    <property type="project" value="TreeGrafter"/>
</dbReference>
<feature type="compositionally biased region" description="Basic and acidic residues" evidence="7">
    <location>
        <begin position="59"/>
        <end position="72"/>
    </location>
</feature>
<dbReference type="InterPro" id="IPR036236">
    <property type="entry name" value="Znf_C2H2_sf"/>
</dbReference>
<keyword evidence="10" id="KW-1185">Reference proteome</keyword>
<dbReference type="AlphaFoldDB" id="A0A7R9QIC9"/>
<evidence type="ECO:0000256" key="6">
    <source>
        <dbReference type="PROSITE-ProRule" id="PRU00042"/>
    </source>
</evidence>
<evidence type="ECO:0000313" key="9">
    <source>
        <dbReference type="EMBL" id="CAD7645303.1"/>
    </source>
</evidence>
<dbReference type="FunFam" id="3.30.160.60:FF:000125">
    <property type="entry name" value="Putative zinc finger protein 143"/>
    <property type="match status" value="1"/>
</dbReference>
<dbReference type="GO" id="GO:0031519">
    <property type="term" value="C:PcG protein complex"/>
    <property type="evidence" value="ECO:0007669"/>
    <property type="project" value="TreeGrafter"/>
</dbReference>
<evidence type="ECO:0000256" key="2">
    <source>
        <dbReference type="ARBA" id="ARBA00022737"/>
    </source>
</evidence>
<dbReference type="Gene3D" id="3.30.160.60">
    <property type="entry name" value="Classic Zinc Finger"/>
    <property type="match status" value="4"/>
</dbReference>
<keyword evidence="1" id="KW-0479">Metal-binding</keyword>
<feature type="domain" description="C2H2-type" evidence="8">
    <location>
        <begin position="225"/>
        <end position="253"/>
    </location>
</feature>
<dbReference type="EMBL" id="CAJPVJ010001976">
    <property type="protein sequence ID" value="CAG2165601.1"/>
    <property type="molecule type" value="Genomic_DNA"/>
</dbReference>
<sequence length="253" mass="29071">KLSKIIDNYNDNQLSDESEEHREIQGLNKVLDENSGDPEGHVVSEETQVVQTLDTEVDDRDRDETERPKEMSEVEEGGESGVGEEVDREDSVDCEPIASTSSSCAKSVSNDRPFVCLYPNCVKRFTQKSTLNRHKRFHSGEKPLKCEYLDCGQCFARKDYLCDTKGSYKGCDQRFATDSHLIRHKRVHSGEKPFVCDVMDCDKRFAQKINLKRHKNVVPLKLTPFACDDINCSKRFTRQYDLDRHKCVHSRNT</sequence>
<dbReference type="EMBL" id="OC916801">
    <property type="protein sequence ID" value="CAD7645303.1"/>
    <property type="molecule type" value="Genomic_DNA"/>
</dbReference>
<dbReference type="FunFam" id="3.30.160.60:FF:000446">
    <property type="entry name" value="Zinc finger protein"/>
    <property type="match status" value="1"/>
</dbReference>
<organism evidence="9">
    <name type="scientific">Oppiella nova</name>
    <dbReference type="NCBI Taxonomy" id="334625"/>
    <lineage>
        <taxon>Eukaryota</taxon>
        <taxon>Metazoa</taxon>
        <taxon>Ecdysozoa</taxon>
        <taxon>Arthropoda</taxon>
        <taxon>Chelicerata</taxon>
        <taxon>Arachnida</taxon>
        <taxon>Acari</taxon>
        <taxon>Acariformes</taxon>
        <taxon>Sarcoptiformes</taxon>
        <taxon>Oribatida</taxon>
        <taxon>Brachypylina</taxon>
        <taxon>Oppioidea</taxon>
        <taxon>Oppiidae</taxon>
        <taxon>Oppiella</taxon>
    </lineage>
</organism>
<feature type="non-terminal residue" evidence="9">
    <location>
        <position position="253"/>
    </location>
</feature>
<dbReference type="SUPFAM" id="SSF57667">
    <property type="entry name" value="beta-beta-alpha zinc fingers"/>
    <property type="match status" value="3"/>
</dbReference>
<dbReference type="Pfam" id="PF00096">
    <property type="entry name" value="zf-C2H2"/>
    <property type="match status" value="4"/>
</dbReference>
<dbReference type="GO" id="GO:0008270">
    <property type="term" value="F:zinc ion binding"/>
    <property type="evidence" value="ECO:0007669"/>
    <property type="project" value="UniProtKB-KW"/>
</dbReference>
<dbReference type="GO" id="GO:0000785">
    <property type="term" value="C:chromatin"/>
    <property type="evidence" value="ECO:0007669"/>
    <property type="project" value="TreeGrafter"/>
</dbReference>
<protein>
    <recommendedName>
        <fullName evidence="8">C2H2-type domain-containing protein</fullName>
    </recommendedName>
</protein>
<feature type="domain" description="C2H2-type" evidence="8">
    <location>
        <begin position="160"/>
        <end position="193"/>
    </location>
</feature>
<keyword evidence="4" id="KW-0862">Zinc</keyword>
<reference evidence="9" key="1">
    <citation type="submission" date="2020-11" db="EMBL/GenBank/DDBJ databases">
        <authorList>
            <person name="Tran Van P."/>
        </authorList>
    </citation>
    <scope>NUCLEOTIDE SEQUENCE</scope>
</reference>
<name>A0A7R9QIC9_9ACAR</name>
<keyword evidence="5" id="KW-0539">Nucleus</keyword>
<proteinExistence type="predicted"/>
<dbReference type="OrthoDB" id="6436585at2759"/>
<evidence type="ECO:0000256" key="7">
    <source>
        <dbReference type="SAM" id="MobiDB-lite"/>
    </source>
</evidence>
<evidence type="ECO:0000259" key="8">
    <source>
        <dbReference type="PROSITE" id="PS50157"/>
    </source>
</evidence>
<dbReference type="Proteomes" id="UP000728032">
    <property type="component" value="Unassembled WGS sequence"/>
</dbReference>
<accession>A0A7R9QIC9</accession>
<dbReference type="InterPro" id="IPR013087">
    <property type="entry name" value="Znf_C2H2_type"/>
</dbReference>
<feature type="domain" description="C2H2-type" evidence="8">
    <location>
        <begin position="194"/>
        <end position="224"/>
    </location>
</feature>
<evidence type="ECO:0000256" key="5">
    <source>
        <dbReference type="ARBA" id="ARBA00023242"/>
    </source>
</evidence>
<evidence type="ECO:0000256" key="1">
    <source>
        <dbReference type="ARBA" id="ARBA00022723"/>
    </source>
</evidence>
<dbReference type="PANTHER" id="PTHR14003:SF23">
    <property type="entry name" value="ZINC FINGER PROTEIN 143"/>
    <property type="match status" value="1"/>
</dbReference>
<feature type="domain" description="C2H2-type" evidence="8">
    <location>
        <begin position="114"/>
        <end position="143"/>
    </location>
</feature>
<dbReference type="PANTHER" id="PTHR14003">
    <property type="entry name" value="TRANSCRIPTIONAL REPRESSOR PROTEIN YY"/>
    <property type="match status" value="1"/>
</dbReference>
<gene>
    <name evidence="9" type="ORF">ONB1V03_LOCUS5140</name>
</gene>
<evidence type="ECO:0000313" key="10">
    <source>
        <dbReference type="Proteomes" id="UP000728032"/>
    </source>
</evidence>
<feature type="compositionally biased region" description="Acidic residues" evidence="7">
    <location>
        <begin position="73"/>
        <end position="92"/>
    </location>
</feature>
<dbReference type="PROSITE" id="PS50157">
    <property type="entry name" value="ZINC_FINGER_C2H2_2"/>
    <property type="match status" value="4"/>
</dbReference>
<evidence type="ECO:0000256" key="3">
    <source>
        <dbReference type="ARBA" id="ARBA00022771"/>
    </source>
</evidence>